<proteinExistence type="inferred from homology"/>
<accession>A0A9P0K0H8</accession>
<dbReference type="PANTHER" id="PTHR41146:SF1">
    <property type="entry name" value="DIURETIC HORMONE CLASS 2"/>
    <property type="match status" value="1"/>
</dbReference>
<organism evidence="5 6">
    <name type="scientific">Acanthoscelides obtectus</name>
    <name type="common">Bean weevil</name>
    <name type="synonym">Bruchus obtectus</name>
    <dbReference type="NCBI Taxonomy" id="200917"/>
    <lineage>
        <taxon>Eukaryota</taxon>
        <taxon>Metazoa</taxon>
        <taxon>Ecdysozoa</taxon>
        <taxon>Arthropoda</taxon>
        <taxon>Hexapoda</taxon>
        <taxon>Insecta</taxon>
        <taxon>Pterygota</taxon>
        <taxon>Neoptera</taxon>
        <taxon>Endopterygota</taxon>
        <taxon>Coleoptera</taxon>
        <taxon>Polyphaga</taxon>
        <taxon>Cucujiformia</taxon>
        <taxon>Chrysomeloidea</taxon>
        <taxon>Chrysomelidae</taxon>
        <taxon>Bruchinae</taxon>
        <taxon>Bruchini</taxon>
        <taxon>Acanthoscelides</taxon>
    </lineage>
</organism>
<gene>
    <name evidence="5" type="ORF">ACAOBT_LOCUS6052</name>
</gene>
<comment type="subcellular location">
    <subcellularLocation>
        <location evidence="1">Secreted</location>
    </subcellularLocation>
</comment>
<name>A0A9P0K0H8_ACAOB</name>
<keyword evidence="4" id="KW-0732">Signal</keyword>
<dbReference type="Proteomes" id="UP001152888">
    <property type="component" value="Unassembled WGS sequence"/>
</dbReference>
<feature type="signal peptide" evidence="4">
    <location>
        <begin position="1"/>
        <end position="33"/>
    </location>
</feature>
<evidence type="ECO:0000313" key="5">
    <source>
        <dbReference type="EMBL" id="CAH1964876.1"/>
    </source>
</evidence>
<evidence type="ECO:0000256" key="2">
    <source>
        <dbReference type="ARBA" id="ARBA00007773"/>
    </source>
</evidence>
<sequence>MSATRTASCTGASLLIFAFIGTLLFEAITTTEAAPRPRYYSTGYYSPLSLENPNPEYLLQTIARLRQALINDDDLENMLSKRTLRDDYFLDELNYPMLLDNHEKQAKKKNEVDFGVNRGHSGEKEHMFRMTNNLAKYVG</sequence>
<comment type="similarity">
    <text evidence="2">Belongs to the diuretic hormone class 2 family.</text>
</comment>
<protein>
    <submittedName>
        <fullName evidence="5">Uncharacterized protein</fullName>
    </submittedName>
</protein>
<keyword evidence="3" id="KW-0964">Secreted</keyword>
<evidence type="ECO:0000256" key="3">
    <source>
        <dbReference type="ARBA" id="ARBA00022525"/>
    </source>
</evidence>
<dbReference type="GO" id="GO:0001664">
    <property type="term" value="F:G protein-coupled receptor binding"/>
    <property type="evidence" value="ECO:0007669"/>
    <property type="project" value="TreeGrafter"/>
</dbReference>
<dbReference type="GO" id="GO:0007589">
    <property type="term" value="P:body fluid secretion"/>
    <property type="evidence" value="ECO:0007669"/>
    <property type="project" value="InterPro"/>
</dbReference>
<keyword evidence="6" id="KW-1185">Reference proteome</keyword>
<evidence type="ECO:0000313" key="6">
    <source>
        <dbReference type="Proteomes" id="UP001152888"/>
    </source>
</evidence>
<feature type="chain" id="PRO_5040392104" evidence="4">
    <location>
        <begin position="34"/>
        <end position="139"/>
    </location>
</feature>
<dbReference type="InterPro" id="IPR034439">
    <property type="entry name" value="DH2-like"/>
</dbReference>
<dbReference type="PANTHER" id="PTHR41146">
    <property type="entry name" value="DIURETIC HORMONE CLASS 2"/>
    <property type="match status" value="1"/>
</dbReference>
<dbReference type="GO" id="GO:0005615">
    <property type="term" value="C:extracellular space"/>
    <property type="evidence" value="ECO:0007669"/>
    <property type="project" value="TreeGrafter"/>
</dbReference>
<reference evidence="5" key="1">
    <citation type="submission" date="2022-03" db="EMBL/GenBank/DDBJ databases">
        <authorList>
            <person name="Sayadi A."/>
        </authorList>
    </citation>
    <scope>NUCLEOTIDE SEQUENCE</scope>
</reference>
<dbReference type="GO" id="GO:0008613">
    <property type="term" value="F:diuretic hormone activity"/>
    <property type="evidence" value="ECO:0007669"/>
    <property type="project" value="InterPro"/>
</dbReference>
<evidence type="ECO:0000256" key="4">
    <source>
        <dbReference type="SAM" id="SignalP"/>
    </source>
</evidence>
<dbReference type="EMBL" id="CAKOFQ010006720">
    <property type="protein sequence ID" value="CAH1964876.1"/>
    <property type="molecule type" value="Genomic_DNA"/>
</dbReference>
<evidence type="ECO:0000256" key="1">
    <source>
        <dbReference type="ARBA" id="ARBA00004613"/>
    </source>
</evidence>
<dbReference type="AlphaFoldDB" id="A0A9P0K0H8"/>
<comment type="caution">
    <text evidence="5">The sequence shown here is derived from an EMBL/GenBank/DDBJ whole genome shotgun (WGS) entry which is preliminary data.</text>
</comment>